<keyword evidence="2 4" id="KW-0575">Peroxidase</keyword>
<evidence type="ECO:0000313" key="4">
    <source>
        <dbReference type="EMBL" id="KOO30763.1"/>
    </source>
</evidence>
<evidence type="ECO:0000256" key="1">
    <source>
        <dbReference type="ARBA" id="ARBA00006926"/>
    </source>
</evidence>
<dbReference type="Proteomes" id="UP000037460">
    <property type="component" value="Unassembled WGS sequence"/>
</dbReference>
<keyword evidence="5" id="KW-1185">Reference proteome</keyword>
<dbReference type="InterPro" id="IPR036249">
    <property type="entry name" value="Thioredoxin-like_sf"/>
</dbReference>
<dbReference type="GO" id="GO:0004601">
    <property type="term" value="F:peroxidase activity"/>
    <property type="evidence" value="ECO:0007669"/>
    <property type="project" value="UniProtKB-KW"/>
</dbReference>
<evidence type="ECO:0000313" key="5">
    <source>
        <dbReference type="Proteomes" id="UP000037460"/>
    </source>
</evidence>
<protein>
    <submittedName>
        <fullName evidence="4">Glutathione peroxidase</fullName>
    </submittedName>
</protein>
<dbReference type="InterPro" id="IPR000889">
    <property type="entry name" value="Glutathione_peroxidase"/>
</dbReference>
<proteinExistence type="inferred from homology"/>
<dbReference type="EMBL" id="JWZX01002168">
    <property type="protein sequence ID" value="KOO30763.1"/>
    <property type="molecule type" value="Genomic_DNA"/>
</dbReference>
<reference evidence="5" key="1">
    <citation type="journal article" date="2015" name="PLoS Genet.">
        <title>Genome Sequence and Transcriptome Analyses of Chrysochromulina tobin: Metabolic Tools for Enhanced Algal Fitness in the Prominent Order Prymnesiales (Haptophyceae).</title>
        <authorList>
            <person name="Hovde B.T."/>
            <person name="Deodato C.R."/>
            <person name="Hunsperger H.M."/>
            <person name="Ryken S.A."/>
            <person name="Yost W."/>
            <person name="Jha R.K."/>
            <person name="Patterson J."/>
            <person name="Monnat R.J. Jr."/>
            <person name="Barlow S.B."/>
            <person name="Starkenburg S.R."/>
            <person name="Cattolico R.A."/>
        </authorList>
    </citation>
    <scope>NUCLEOTIDE SEQUENCE</scope>
    <source>
        <strain evidence="5">CCMP291</strain>
    </source>
</reference>
<comment type="similarity">
    <text evidence="1">Belongs to the glutathione peroxidase family.</text>
</comment>
<accession>A0A0M0JX99</accession>
<keyword evidence="3" id="KW-0560">Oxidoreductase</keyword>
<sequence length="68" mass="7778">MAKVVVNGEQADAVWRWLKTFYPGDVEWNFDALFLVDQTGEPVGRYTARELPRVEADLKYLLTQSGSE</sequence>
<organism evidence="4 5">
    <name type="scientific">Chrysochromulina tobinii</name>
    <dbReference type="NCBI Taxonomy" id="1460289"/>
    <lineage>
        <taxon>Eukaryota</taxon>
        <taxon>Haptista</taxon>
        <taxon>Haptophyta</taxon>
        <taxon>Prymnesiophyceae</taxon>
        <taxon>Prymnesiales</taxon>
        <taxon>Chrysochromulinaceae</taxon>
        <taxon>Chrysochromulina</taxon>
    </lineage>
</organism>
<dbReference type="Gene3D" id="3.40.30.10">
    <property type="entry name" value="Glutaredoxin"/>
    <property type="match status" value="1"/>
</dbReference>
<dbReference type="AlphaFoldDB" id="A0A0M0JX99"/>
<dbReference type="PROSITE" id="PS51355">
    <property type="entry name" value="GLUTATHIONE_PEROXID_3"/>
    <property type="match status" value="1"/>
</dbReference>
<evidence type="ECO:0000256" key="2">
    <source>
        <dbReference type="ARBA" id="ARBA00022559"/>
    </source>
</evidence>
<dbReference type="GO" id="GO:0006979">
    <property type="term" value="P:response to oxidative stress"/>
    <property type="evidence" value="ECO:0007669"/>
    <property type="project" value="InterPro"/>
</dbReference>
<dbReference type="SUPFAM" id="SSF52833">
    <property type="entry name" value="Thioredoxin-like"/>
    <property type="match status" value="1"/>
</dbReference>
<evidence type="ECO:0000256" key="3">
    <source>
        <dbReference type="ARBA" id="ARBA00023002"/>
    </source>
</evidence>
<gene>
    <name evidence="4" type="ORF">Ctob_002703</name>
</gene>
<comment type="caution">
    <text evidence="4">The sequence shown here is derived from an EMBL/GenBank/DDBJ whole genome shotgun (WGS) entry which is preliminary data.</text>
</comment>
<name>A0A0M0JX99_9EUKA</name>